<protein>
    <recommendedName>
        <fullName evidence="6">SLC26A/SulP transporter domain-containing protein</fullName>
    </recommendedName>
</protein>
<evidence type="ECO:0000256" key="4">
    <source>
        <dbReference type="ARBA" id="ARBA00023136"/>
    </source>
</evidence>
<sequence>EDFDAQHALKPGKSELKRRMKKTGLRYVHPFTSCAAFKRSLLGFIPILQWLPNYAFKSNIILDLLGGITVGVMNVPQGIAYAELAGLPAVCGLYVCFFCPLFYAIFGTSRHNSISAFSIVCLMCGLAVERFTDPTSPKYNETVSCVNELPTPEQVACSLTMLVSFINLAMVLLRLEFLATYLSDQVSSHVVVSAFTTAATVHVLVSQVPDALGITGVVKHDGENGNLFKIYEIATRIPDANLYTCGISLFCIAFLLIGKVHSK</sequence>
<keyword evidence="2 5" id="KW-0812">Transmembrane</keyword>
<evidence type="ECO:0000256" key="2">
    <source>
        <dbReference type="ARBA" id="ARBA00022692"/>
    </source>
</evidence>
<organism evidence="7 8">
    <name type="scientific">Pristionchus mayeri</name>
    <dbReference type="NCBI Taxonomy" id="1317129"/>
    <lineage>
        <taxon>Eukaryota</taxon>
        <taxon>Metazoa</taxon>
        <taxon>Ecdysozoa</taxon>
        <taxon>Nematoda</taxon>
        <taxon>Chromadorea</taxon>
        <taxon>Rhabditida</taxon>
        <taxon>Rhabditina</taxon>
        <taxon>Diplogasteromorpha</taxon>
        <taxon>Diplogasteroidea</taxon>
        <taxon>Neodiplogasteridae</taxon>
        <taxon>Pristionchus</taxon>
    </lineage>
</organism>
<dbReference type="EMBL" id="BTRK01000003">
    <property type="protein sequence ID" value="GMR39793.1"/>
    <property type="molecule type" value="Genomic_DNA"/>
</dbReference>
<dbReference type="Proteomes" id="UP001328107">
    <property type="component" value="Unassembled WGS sequence"/>
</dbReference>
<accession>A0AAN4ZJY0</accession>
<keyword evidence="3 5" id="KW-1133">Transmembrane helix</keyword>
<evidence type="ECO:0000256" key="5">
    <source>
        <dbReference type="SAM" id="Phobius"/>
    </source>
</evidence>
<feature type="non-terminal residue" evidence="7">
    <location>
        <position position="1"/>
    </location>
</feature>
<comment type="caution">
    <text evidence="7">The sequence shown here is derived from an EMBL/GenBank/DDBJ whole genome shotgun (WGS) entry which is preliminary data.</text>
</comment>
<gene>
    <name evidence="7" type="ORF">PMAYCL1PPCAC_09988</name>
</gene>
<keyword evidence="4 5" id="KW-0472">Membrane</keyword>
<evidence type="ECO:0000259" key="6">
    <source>
        <dbReference type="Pfam" id="PF00916"/>
    </source>
</evidence>
<name>A0AAN4ZJY0_9BILA</name>
<reference evidence="8" key="1">
    <citation type="submission" date="2022-10" db="EMBL/GenBank/DDBJ databases">
        <title>Genome assembly of Pristionchus species.</title>
        <authorList>
            <person name="Yoshida K."/>
            <person name="Sommer R.J."/>
        </authorList>
    </citation>
    <scope>NUCLEOTIDE SEQUENCE [LARGE SCALE GENOMIC DNA]</scope>
    <source>
        <strain evidence="8">RS5460</strain>
    </source>
</reference>
<evidence type="ECO:0000256" key="3">
    <source>
        <dbReference type="ARBA" id="ARBA00022989"/>
    </source>
</evidence>
<feature type="domain" description="SLC26A/SulP transporter" evidence="6">
    <location>
        <begin position="62"/>
        <end position="260"/>
    </location>
</feature>
<dbReference type="PANTHER" id="PTHR11814">
    <property type="entry name" value="SULFATE TRANSPORTER"/>
    <property type="match status" value="1"/>
</dbReference>
<feature type="transmembrane region" description="Helical" evidence="5">
    <location>
        <begin position="240"/>
        <end position="258"/>
    </location>
</feature>
<dbReference type="GO" id="GO:0055085">
    <property type="term" value="P:transmembrane transport"/>
    <property type="evidence" value="ECO:0007669"/>
    <property type="project" value="InterPro"/>
</dbReference>
<evidence type="ECO:0000256" key="1">
    <source>
        <dbReference type="ARBA" id="ARBA00004141"/>
    </source>
</evidence>
<dbReference type="AlphaFoldDB" id="A0AAN4ZJY0"/>
<keyword evidence="8" id="KW-1185">Reference proteome</keyword>
<feature type="transmembrane region" description="Helical" evidence="5">
    <location>
        <begin position="85"/>
        <end position="106"/>
    </location>
</feature>
<dbReference type="Pfam" id="PF00916">
    <property type="entry name" value="Sulfate_transp"/>
    <property type="match status" value="1"/>
</dbReference>
<feature type="transmembrane region" description="Helical" evidence="5">
    <location>
        <begin position="60"/>
        <end position="79"/>
    </location>
</feature>
<proteinExistence type="predicted"/>
<dbReference type="InterPro" id="IPR011547">
    <property type="entry name" value="SLC26A/SulP_dom"/>
</dbReference>
<dbReference type="GO" id="GO:0016020">
    <property type="term" value="C:membrane"/>
    <property type="evidence" value="ECO:0007669"/>
    <property type="project" value="UniProtKB-SubCell"/>
</dbReference>
<evidence type="ECO:0000313" key="7">
    <source>
        <dbReference type="EMBL" id="GMR39793.1"/>
    </source>
</evidence>
<comment type="subcellular location">
    <subcellularLocation>
        <location evidence="1">Membrane</location>
        <topology evidence="1">Multi-pass membrane protein</topology>
    </subcellularLocation>
</comment>
<dbReference type="InterPro" id="IPR001902">
    <property type="entry name" value="SLC26A/SulP_fam"/>
</dbReference>
<evidence type="ECO:0000313" key="8">
    <source>
        <dbReference type="Proteomes" id="UP001328107"/>
    </source>
</evidence>